<dbReference type="InterPro" id="IPR018490">
    <property type="entry name" value="cNMP-bd_dom_sf"/>
</dbReference>
<comment type="caution">
    <text evidence="3">The sequence shown here is derived from an EMBL/GenBank/DDBJ whole genome shotgun (WGS) entry which is preliminary data.</text>
</comment>
<dbReference type="AlphaFoldDB" id="A0A4U0YW55"/>
<dbReference type="SMART" id="SM00100">
    <property type="entry name" value="cNMP"/>
    <property type="match status" value="1"/>
</dbReference>
<dbReference type="GO" id="GO:0005829">
    <property type="term" value="C:cytosol"/>
    <property type="evidence" value="ECO:0007669"/>
    <property type="project" value="TreeGrafter"/>
</dbReference>
<dbReference type="Pfam" id="PF00027">
    <property type="entry name" value="cNMP_binding"/>
    <property type="match status" value="1"/>
</dbReference>
<sequence>MRRSFFRCSLAGMGAVMDDDAKPAEDRGRGPVVWPEQCRSLMRLASDASRAALKAMAAEREIPAGTVLAEEGQSPTEVGYVLEGTLGMVKLLPDGRRHIIGILIPTDLFGRVFEVPPSFRVVALTRARLLTFPLAPFQELLERDPALERLFMVQVLDELDAAREWLLLMSGLRVIQRVASFLILLGRRSGGGGREGDHAAARPEEPGAVSRGAARVAQPGLRGTGPQAGHRGAGRAGRTLPDPRPAAPAGDFRPGAGARPAAAQQILTQGLGRRWRIRWRGIGAGRSAAWGRAGSGRRRRHRTRIANPS</sequence>
<dbReference type="InterPro" id="IPR014710">
    <property type="entry name" value="RmlC-like_jellyroll"/>
</dbReference>
<dbReference type="SUPFAM" id="SSF51206">
    <property type="entry name" value="cAMP-binding domain-like"/>
    <property type="match status" value="1"/>
</dbReference>
<name>A0A4U0YW55_9RHOB</name>
<dbReference type="PROSITE" id="PS50042">
    <property type="entry name" value="CNMP_BINDING_3"/>
    <property type="match status" value="1"/>
</dbReference>
<dbReference type="GO" id="GO:0003700">
    <property type="term" value="F:DNA-binding transcription factor activity"/>
    <property type="evidence" value="ECO:0007669"/>
    <property type="project" value="TreeGrafter"/>
</dbReference>
<protein>
    <submittedName>
        <fullName evidence="3">Crp/Fnr family transcriptional regulator</fullName>
    </submittedName>
</protein>
<evidence type="ECO:0000256" key="1">
    <source>
        <dbReference type="SAM" id="MobiDB-lite"/>
    </source>
</evidence>
<proteinExistence type="predicted"/>
<evidence type="ECO:0000313" key="3">
    <source>
        <dbReference type="EMBL" id="TKA97002.1"/>
    </source>
</evidence>
<organism evidence="3 4">
    <name type="scientific">Cereibacter changlensis</name>
    <dbReference type="NCBI Taxonomy" id="402884"/>
    <lineage>
        <taxon>Bacteria</taxon>
        <taxon>Pseudomonadati</taxon>
        <taxon>Pseudomonadota</taxon>
        <taxon>Alphaproteobacteria</taxon>
        <taxon>Rhodobacterales</taxon>
        <taxon>Paracoccaceae</taxon>
        <taxon>Cereibacter</taxon>
    </lineage>
</organism>
<feature type="region of interest" description="Disordered" evidence="1">
    <location>
        <begin position="288"/>
        <end position="309"/>
    </location>
</feature>
<reference evidence="3 4" key="1">
    <citation type="submission" date="2019-04" db="EMBL/GenBank/DDBJ databases">
        <title>Crypto-aerobic microbial life in anoxic (sulfidic) marine sediments.</title>
        <authorList>
            <person name="Bhattacharya S."/>
            <person name="Roy C."/>
            <person name="Mondal N."/>
            <person name="Sarkar J."/>
            <person name="Mandal S."/>
            <person name="Rameez M.J."/>
            <person name="Ghosh W."/>
        </authorList>
    </citation>
    <scope>NUCLEOTIDE SEQUENCE [LARGE SCALE GENOMIC DNA]</scope>
    <source>
        <strain evidence="3 4">SBBC</strain>
    </source>
</reference>
<feature type="region of interest" description="Disordered" evidence="1">
    <location>
        <begin position="190"/>
        <end position="261"/>
    </location>
</feature>
<gene>
    <name evidence="3" type="ORF">FAZ78_08385</name>
</gene>
<accession>A0A4U0YW55</accession>
<evidence type="ECO:0000313" key="4">
    <source>
        <dbReference type="Proteomes" id="UP000306340"/>
    </source>
</evidence>
<dbReference type="InterPro" id="IPR050397">
    <property type="entry name" value="Env_Response_Regulators"/>
</dbReference>
<dbReference type="PANTHER" id="PTHR24567">
    <property type="entry name" value="CRP FAMILY TRANSCRIPTIONAL REGULATORY PROTEIN"/>
    <property type="match status" value="1"/>
</dbReference>
<feature type="compositionally biased region" description="Low complexity" evidence="1">
    <location>
        <begin position="247"/>
        <end position="261"/>
    </location>
</feature>
<evidence type="ECO:0000259" key="2">
    <source>
        <dbReference type="PROSITE" id="PS50042"/>
    </source>
</evidence>
<dbReference type="PANTHER" id="PTHR24567:SF74">
    <property type="entry name" value="HTH-TYPE TRANSCRIPTIONAL REGULATOR ARCR"/>
    <property type="match status" value="1"/>
</dbReference>
<dbReference type="Proteomes" id="UP000306340">
    <property type="component" value="Unassembled WGS sequence"/>
</dbReference>
<dbReference type="EMBL" id="SWAU01000062">
    <property type="protein sequence ID" value="TKA97002.1"/>
    <property type="molecule type" value="Genomic_DNA"/>
</dbReference>
<feature type="compositionally biased region" description="Basic residues" evidence="1">
    <location>
        <begin position="295"/>
        <end position="309"/>
    </location>
</feature>
<dbReference type="InterPro" id="IPR000595">
    <property type="entry name" value="cNMP-bd_dom"/>
</dbReference>
<dbReference type="Gene3D" id="2.60.120.10">
    <property type="entry name" value="Jelly Rolls"/>
    <property type="match status" value="1"/>
</dbReference>
<dbReference type="CDD" id="cd00038">
    <property type="entry name" value="CAP_ED"/>
    <property type="match status" value="1"/>
</dbReference>
<feature type="domain" description="Cyclic nucleotide-binding" evidence="2">
    <location>
        <begin position="41"/>
        <end position="158"/>
    </location>
</feature>
<feature type="compositionally biased region" description="Basic and acidic residues" evidence="1">
    <location>
        <begin position="194"/>
        <end position="205"/>
    </location>
</feature>